<dbReference type="EMBL" id="JAUHHV010000004">
    <property type="protein sequence ID" value="KAK1426162.1"/>
    <property type="molecule type" value="Genomic_DNA"/>
</dbReference>
<feature type="region of interest" description="Disordered" evidence="1">
    <location>
        <begin position="1"/>
        <end position="92"/>
    </location>
</feature>
<name>A0AAD8KTQ5_TARER</name>
<protein>
    <submittedName>
        <fullName evidence="2">Uncharacterized protein</fullName>
    </submittedName>
</protein>
<comment type="caution">
    <text evidence="2">The sequence shown here is derived from an EMBL/GenBank/DDBJ whole genome shotgun (WGS) entry which is preliminary data.</text>
</comment>
<sequence>MTRTNRSYASSYSSSTTTASNKPLSMQYTLGQNPPNISAADPRAKKSGTNDVGTTHAPSSTGIPSAIVEGRSRKVKKGAGGRKGGPKKKTVSTCAFSPFKKSILY</sequence>
<reference evidence="2" key="1">
    <citation type="journal article" date="2023" name="bioRxiv">
        <title>Improved chromosome-level genome assembly for marigold (Tagetes erecta).</title>
        <authorList>
            <person name="Jiang F."/>
            <person name="Yuan L."/>
            <person name="Wang S."/>
            <person name="Wang H."/>
            <person name="Xu D."/>
            <person name="Wang A."/>
            <person name="Fan W."/>
        </authorList>
    </citation>
    <scope>NUCLEOTIDE SEQUENCE</scope>
    <source>
        <strain evidence="2">WSJ</strain>
        <tissue evidence="2">Leaf</tissue>
    </source>
</reference>
<accession>A0AAD8KTQ5</accession>
<proteinExistence type="predicted"/>
<gene>
    <name evidence="2" type="ORF">QVD17_14831</name>
</gene>
<dbReference type="AlphaFoldDB" id="A0AAD8KTQ5"/>
<evidence type="ECO:0000313" key="3">
    <source>
        <dbReference type="Proteomes" id="UP001229421"/>
    </source>
</evidence>
<feature type="compositionally biased region" description="Polar residues" evidence="1">
    <location>
        <begin position="47"/>
        <end position="63"/>
    </location>
</feature>
<feature type="compositionally biased region" description="Low complexity" evidence="1">
    <location>
        <begin position="1"/>
        <end position="21"/>
    </location>
</feature>
<feature type="compositionally biased region" description="Basic residues" evidence="1">
    <location>
        <begin position="73"/>
        <end position="90"/>
    </location>
</feature>
<organism evidence="2 3">
    <name type="scientific">Tagetes erecta</name>
    <name type="common">African marigold</name>
    <dbReference type="NCBI Taxonomy" id="13708"/>
    <lineage>
        <taxon>Eukaryota</taxon>
        <taxon>Viridiplantae</taxon>
        <taxon>Streptophyta</taxon>
        <taxon>Embryophyta</taxon>
        <taxon>Tracheophyta</taxon>
        <taxon>Spermatophyta</taxon>
        <taxon>Magnoliopsida</taxon>
        <taxon>eudicotyledons</taxon>
        <taxon>Gunneridae</taxon>
        <taxon>Pentapetalae</taxon>
        <taxon>asterids</taxon>
        <taxon>campanulids</taxon>
        <taxon>Asterales</taxon>
        <taxon>Asteraceae</taxon>
        <taxon>Asteroideae</taxon>
        <taxon>Heliantheae alliance</taxon>
        <taxon>Tageteae</taxon>
        <taxon>Tagetes</taxon>
    </lineage>
</organism>
<dbReference type="Proteomes" id="UP001229421">
    <property type="component" value="Unassembled WGS sequence"/>
</dbReference>
<evidence type="ECO:0000313" key="2">
    <source>
        <dbReference type="EMBL" id="KAK1426162.1"/>
    </source>
</evidence>
<evidence type="ECO:0000256" key="1">
    <source>
        <dbReference type="SAM" id="MobiDB-lite"/>
    </source>
</evidence>
<keyword evidence="3" id="KW-1185">Reference proteome</keyword>
<feature type="compositionally biased region" description="Polar residues" evidence="1">
    <location>
        <begin position="22"/>
        <end position="36"/>
    </location>
</feature>